<sequence length="135" mass="14642">HGNIHTELPSIAATVDRPIAGLLRDLKSRGMLDDTLVMFSTEFGRQPFTQGSAGRDHNGGAGVTWLAGGGVKGGTSYGEVDEWGWRARDPLYCYDLHATALHLLGIDHERLTFTHNGAARRLTDVHGDVIRPILA</sequence>
<evidence type="ECO:0000313" key="1">
    <source>
        <dbReference type="EMBL" id="CAA9434671.1"/>
    </source>
</evidence>
<accession>A0A6J4Q699</accession>
<dbReference type="EMBL" id="CADCUQ010000858">
    <property type="protein sequence ID" value="CAA9434671.1"/>
    <property type="molecule type" value="Genomic_DNA"/>
</dbReference>
<dbReference type="PANTHER" id="PTHR43737">
    <property type="entry name" value="BLL7424 PROTEIN"/>
    <property type="match status" value="1"/>
</dbReference>
<organism evidence="1">
    <name type="scientific">uncultured Phycisphaerae bacterium</name>
    <dbReference type="NCBI Taxonomy" id="904963"/>
    <lineage>
        <taxon>Bacteria</taxon>
        <taxon>Pseudomonadati</taxon>
        <taxon>Planctomycetota</taxon>
        <taxon>Phycisphaerae</taxon>
        <taxon>environmental samples</taxon>
    </lineage>
</organism>
<reference evidence="1" key="1">
    <citation type="submission" date="2020-02" db="EMBL/GenBank/DDBJ databases">
        <authorList>
            <person name="Meier V. D."/>
        </authorList>
    </citation>
    <scope>NUCLEOTIDE SEQUENCE</scope>
    <source>
        <strain evidence="1">AVDCRST_MAG64</strain>
    </source>
</reference>
<feature type="non-terminal residue" evidence="1">
    <location>
        <position position="1"/>
    </location>
</feature>
<dbReference type="InterPro" id="IPR017850">
    <property type="entry name" value="Alkaline_phosphatase_core_sf"/>
</dbReference>
<dbReference type="Gene3D" id="3.40.720.10">
    <property type="entry name" value="Alkaline Phosphatase, subunit A"/>
    <property type="match status" value="1"/>
</dbReference>
<dbReference type="InterPro" id="IPR010869">
    <property type="entry name" value="DUF1501"/>
</dbReference>
<name>A0A6J4Q699_9BACT</name>
<proteinExistence type="predicted"/>
<dbReference type="AlphaFoldDB" id="A0A6J4Q699"/>
<dbReference type="Pfam" id="PF07394">
    <property type="entry name" value="DUF1501"/>
    <property type="match status" value="1"/>
</dbReference>
<protein>
    <recommendedName>
        <fullName evidence="2">DUF1501 domain-containing protein</fullName>
    </recommendedName>
</protein>
<dbReference type="PANTHER" id="PTHR43737:SF1">
    <property type="entry name" value="DUF1501 DOMAIN-CONTAINING PROTEIN"/>
    <property type="match status" value="1"/>
</dbReference>
<dbReference type="SUPFAM" id="SSF53649">
    <property type="entry name" value="Alkaline phosphatase-like"/>
    <property type="match status" value="1"/>
</dbReference>
<gene>
    <name evidence="1" type="ORF">AVDCRST_MAG64-3730</name>
</gene>
<evidence type="ECO:0008006" key="2">
    <source>
        <dbReference type="Google" id="ProtNLM"/>
    </source>
</evidence>